<name>A0A392NUZ4_9FABA</name>
<dbReference type="AlphaFoldDB" id="A0A392NUZ4"/>
<sequence>MMRRGSLVQIRFHAVSLPSNSTAEK</sequence>
<protein>
    <submittedName>
        <fullName evidence="1">Uncharacterized protein</fullName>
    </submittedName>
</protein>
<feature type="non-terminal residue" evidence="1">
    <location>
        <position position="25"/>
    </location>
</feature>
<accession>A0A392NUZ4</accession>
<dbReference type="Proteomes" id="UP000265520">
    <property type="component" value="Unassembled WGS sequence"/>
</dbReference>
<evidence type="ECO:0000313" key="1">
    <source>
        <dbReference type="EMBL" id="MCI03264.1"/>
    </source>
</evidence>
<reference evidence="1 2" key="1">
    <citation type="journal article" date="2018" name="Front. Plant Sci.">
        <title>Red Clover (Trifolium pratense) and Zigzag Clover (T. medium) - A Picture of Genomic Similarities and Differences.</title>
        <authorList>
            <person name="Dluhosova J."/>
            <person name="Istvanek J."/>
            <person name="Nedelnik J."/>
            <person name="Repkova J."/>
        </authorList>
    </citation>
    <scope>NUCLEOTIDE SEQUENCE [LARGE SCALE GENOMIC DNA]</scope>
    <source>
        <strain evidence="2">cv. 10/8</strain>
        <tissue evidence="1">Leaf</tissue>
    </source>
</reference>
<dbReference type="EMBL" id="LXQA010051646">
    <property type="protein sequence ID" value="MCI03264.1"/>
    <property type="molecule type" value="Genomic_DNA"/>
</dbReference>
<comment type="caution">
    <text evidence="1">The sequence shown here is derived from an EMBL/GenBank/DDBJ whole genome shotgun (WGS) entry which is preliminary data.</text>
</comment>
<evidence type="ECO:0000313" key="2">
    <source>
        <dbReference type="Proteomes" id="UP000265520"/>
    </source>
</evidence>
<organism evidence="1 2">
    <name type="scientific">Trifolium medium</name>
    <dbReference type="NCBI Taxonomy" id="97028"/>
    <lineage>
        <taxon>Eukaryota</taxon>
        <taxon>Viridiplantae</taxon>
        <taxon>Streptophyta</taxon>
        <taxon>Embryophyta</taxon>
        <taxon>Tracheophyta</taxon>
        <taxon>Spermatophyta</taxon>
        <taxon>Magnoliopsida</taxon>
        <taxon>eudicotyledons</taxon>
        <taxon>Gunneridae</taxon>
        <taxon>Pentapetalae</taxon>
        <taxon>rosids</taxon>
        <taxon>fabids</taxon>
        <taxon>Fabales</taxon>
        <taxon>Fabaceae</taxon>
        <taxon>Papilionoideae</taxon>
        <taxon>50 kb inversion clade</taxon>
        <taxon>NPAAA clade</taxon>
        <taxon>Hologalegina</taxon>
        <taxon>IRL clade</taxon>
        <taxon>Trifolieae</taxon>
        <taxon>Trifolium</taxon>
    </lineage>
</organism>
<proteinExistence type="predicted"/>
<keyword evidence="2" id="KW-1185">Reference proteome</keyword>